<gene>
    <name evidence="2" type="ORF">ISU07_18435</name>
</gene>
<feature type="region of interest" description="Disordered" evidence="1">
    <location>
        <begin position="691"/>
        <end position="733"/>
    </location>
</feature>
<dbReference type="RefSeq" id="WP_194708303.1">
    <property type="nucleotide sequence ID" value="NZ_JADKPN010000013.1"/>
</dbReference>
<reference evidence="2" key="1">
    <citation type="submission" date="2020-11" db="EMBL/GenBank/DDBJ databases">
        <title>Nocardioides sp. nov., isolated from Soil of Cynanchum wilfordii Hemsley rhizosphere.</title>
        <authorList>
            <person name="Lee J.-S."/>
            <person name="Suh M.K."/>
            <person name="Kim J.-S."/>
        </authorList>
    </citation>
    <scope>NUCLEOTIDE SEQUENCE</scope>
    <source>
        <strain evidence="2">KCTC 19275</strain>
    </source>
</reference>
<keyword evidence="3" id="KW-1185">Reference proteome</keyword>
<dbReference type="AlphaFoldDB" id="A0A930VHS2"/>
<comment type="caution">
    <text evidence="2">The sequence shown here is derived from an EMBL/GenBank/DDBJ whole genome shotgun (WGS) entry which is preliminary data.</text>
</comment>
<sequence length="733" mass="79625">MAANAMGPTYAGGTQPIVKDGYAVLYLPDVNNRELIAQGEAPVFYYVPNQVRMARKEGPDKGDYLFNLVRFAGTGGEGVVGGGGDVAGGVVTFSTTGALPESTRQQAESSITAQFADSDDVFWGIRGARKTPMFRPAIIAASNTAVSNVSPTPRGFPVMRPATRSMGTRTAYFGIPSARSGARSPRVLRDTAVPGAGGAPAPQASSNLDPWYWDMQGQGAGSIDPTGTHAFSALIGVYPASILWAAFHGTASPLVVIQNYKLKVWSPVVKITIDGHWDRIFEHFSAAASGRYLWAKVDLQAEFNNMRTNGTITTDVKVDTTLPGADAIAQRLQQKSDLVFNKFMEQAQKMIFDPPQPQVEAAKADTSGWGLWGVGVALKYRRDETHLDLHYEETQQFAYLQDHTVSSSLAGMYDEIKADPEAEKKYFLTVNLDDWPRKLNRVVRPVAAWEDGDVQFMSVEIGYPGTDGSVNWQGHSFAGDEGNDGTYRYSAVQKTEGEVTNPPQGWKPDQTFIKRKVHLAEPASEVVDPYRRVQIQKNVIELDAEPNGSLLNDTILEVRADAAGKLAVGPVQLGVVLTDNTQVVEAIFEATKEDGTSLGIPQVRFRWNQGDYDRDRIWTIFTGDPNFKPYYRYKVMVTVKGTLFEPGRAWEGPWTATQGNGPLVITVPRPDGEGVVTRSRSIPEPRVARLRALPPSTAGAGPSGGSRSGPSASSGARPRAREAQPATFLGHQL</sequence>
<feature type="compositionally biased region" description="Low complexity" evidence="1">
    <location>
        <begin position="708"/>
        <end position="717"/>
    </location>
</feature>
<organism evidence="2 3">
    <name type="scientific">Nocardioides islandensis</name>
    <dbReference type="NCBI Taxonomy" id="433663"/>
    <lineage>
        <taxon>Bacteria</taxon>
        <taxon>Bacillati</taxon>
        <taxon>Actinomycetota</taxon>
        <taxon>Actinomycetes</taxon>
        <taxon>Propionibacteriales</taxon>
        <taxon>Nocardioidaceae</taxon>
        <taxon>Nocardioides</taxon>
    </lineage>
</organism>
<evidence type="ECO:0000256" key="1">
    <source>
        <dbReference type="SAM" id="MobiDB-lite"/>
    </source>
</evidence>
<dbReference type="EMBL" id="JADKPN010000013">
    <property type="protein sequence ID" value="MBF4765113.1"/>
    <property type="molecule type" value="Genomic_DNA"/>
</dbReference>
<protein>
    <submittedName>
        <fullName evidence="2">Uncharacterized protein</fullName>
    </submittedName>
</protein>
<evidence type="ECO:0000313" key="2">
    <source>
        <dbReference type="EMBL" id="MBF4765113.1"/>
    </source>
</evidence>
<name>A0A930VHS2_9ACTN</name>
<evidence type="ECO:0000313" key="3">
    <source>
        <dbReference type="Proteomes" id="UP000640489"/>
    </source>
</evidence>
<dbReference type="Proteomes" id="UP000640489">
    <property type="component" value="Unassembled WGS sequence"/>
</dbReference>
<accession>A0A930VHS2</accession>
<proteinExistence type="predicted"/>